<evidence type="ECO:0000256" key="2">
    <source>
        <dbReference type="ARBA" id="ARBA00022840"/>
    </source>
</evidence>
<evidence type="ECO:0000259" key="3">
    <source>
        <dbReference type="PROSITE" id="PS50011"/>
    </source>
</evidence>
<dbReference type="EMBL" id="CADEPM010000010">
    <property type="protein sequence ID" value="CAB3410183.1"/>
    <property type="molecule type" value="Genomic_DNA"/>
</dbReference>
<dbReference type="PRINTS" id="PR00109">
    <property type="entry name" value="TYRKINASE"/>
</dbReference>
<name>A0A8S1FAR4_9PELO</name>
<evidence type="ECO:0000313" key="5">
    <source>
        <dbReference type="Proteomes" id="UP000494206"/>
    </source>
</evidence>
<feature type="domain" description="Protein kinase" evidence="3">
    <location>
        <begin position="132"/>
        <end position="384"/>
    </location>
</feature>
<dbReference type="InterPro" id="IPR050198">
    <property type="entry name" value="Non-receptor_tyrosine_kinases"/>
</dbReference>
<sequence>MAFNINNAFIETTTTIVKSIRSEEENNQRNGRKRKLNQTDSELFEKLMTPRRNAKKMKPRDLFDSGRIMFECGIPCKVATTPFRRRSINPRAIFDGTVIETSLLKQERDEISIMINDYKYYTNPSAEIFPKIRLQKKISNGQFCEVFIAQWNVNDKKIAVKRAKNNSEEARERIANECEWMTIFQHRNLTKLIGTLFDKNPSVLVYDIADTLLDRLRDTEFSLDEKGRIAIGIASGMKYLHERRIIHRKLSSTTCFLERSGNATIGDFESALYLPDGLMYQAGPEEDIDQFWSAPETVANRMFHLKTDVWCFGLILWQLAANGQDLYQGQHEFEISELLADNYRMDIPNDCSLELYGTMLMCWNSDHHRRPEFKQLITSIKRTFNIYNNF</sequence>
<dbReference type="PANTHER" id="PTHR24418">
    <property type="entry name" value="TYROSINE-PROTEIN KINASE"/>
    <property type="match status" value="1"/>
</dbReference>
<dbReference type="InterPro" id="IPR011009">
    <property type="entry name" value="Kinase-like_dom_sf"/>
</dbReference>
<dbReference type="OrthoDB" id="3256376at2759"/>
<dbReference type="Gene3D" id="1.10.510.10">
    <property type="entry name" value="Transferase(Phosphotransferase) domain 1"/>
    <property type="match status" value="1"/>
</dbReference>
<accession>A0A8S1FAR4</accession>
<evidence type="ECO:0000256" key="1">
    <source>
        <dbReference type="ARBA" id="ARBA00022741"/>
    </source>
</evidence>
<dbReference type="InterPro" id="IPR001245">
    <property type="entry name" value="Ser-Thr/Tyr_kinase_cat_dom"/>
</dbReference>
<protein>
    <recommendedName>
        <fullName evidence="3">Protein kinase domain-containing protein</fullName>
    </recommendedName>
</protein>
<proteinExistence type="predicted"/>
<keyword evidence="1" id="KW-0547">Nucleotide-binding</keyword>
<dbReference type="Proteomes" id="UP000494206">
    <property type="component" value="Unassembled WGS sequence"/>
</dbReference>
<evidence type="ECO:0000313" key="4">
    <source>
        <dbReference type="EMBL" id="CAB3410183.1"/>
    </source>
</evidence>
<comment type="caution">
    <text evidence="4">The sequence shown here is derived from an EMBL/GenBank/DDBJ whole genome shotgun (WGS) entry which is preliminary data.</text>
</comment>
<dbReference type="SUPFAM" id="SSF56112">
    <property type="entry name" value="Protein kinase-like (PK-like)"/>
    <property type="match status" value="1"/>
</dbReference>
<dbReference type="GO" id="GO:0004672">
    <property type="term" value="F:protein kinase activity"/>
    <property type="evidence" value="ECO:0007669"/>
    <property type="project" value="InterPro"/>
</dbReference>
<dbReference type="InterPro" id="IPR000719">
    <property type="entry name" value="Prot_kinase_dom"/>
</dbReference>
<dbReference type="AlphaFoldDB" id="A0A8S1FAR4"/>
<keyword evidence="2" id="KW-0067">ATP-binding</keyword>
<dbReference type="GO" id="GO:0005524">
    <property type="term" value="F:ATP binding"/>
    <property type="evidence" value="ECO:0007669"/>
    <property type="project" value="UniProtKB-KW"/>
</dbReference>
<dbReference type="Pfam" id="PF07714">
    <property type="entry name" value="PK_Tyr_Ser-Thr"/>
    <property type="match status" value="1"/>
</dbReference>
<reference evidence="4 5" key="1">
    <citation type="submission" date="2020-04" db="EMBL/GenBank/DDBJ databases">
        <authorList>
            <person name="Laetsch R D."/>
            <person name="Stevens L."/>
            <person name="Kumar S."/>
            <person name="Blaxter L. M."/>
        </authorList>
    </citation>
    <scope>NUCLEOTIDE SEQUENCE [LARGE SCALE GENOMIC DNA]</scope>
</reference>
<dbReference type="PROSITE" id="PS50011">
    <property type="entry name" value="PROTEIN_KINASE_DOM"/>
    <property type="match status" value="1"/>
</dbReference>
<gene>
    <name evidence="4" type="ORF">CBOVIS_LOCUS11741</name>
</gene>
<organism evidence="4 5">
    <name type="scientific">Caenorhabditis bovis</name>
    <dbReference type="NCBI Taxonomy" id="2654633"/>
    <lineage>
        <taxon>Eukaryota</taxon>
        <taxon>Metazoa</taxon>
        <taxon>Ecdysozoa</taxon>
        <taxon>Nematoda</taxon>
        <taxon>Chromadorea</taxon>
        <taxon>Rhabditida</taxon>
        <taxon>Rhabditina</taxon>
        <taxon>Rhabditomorpha</taxon>
        <taxon>Rhabditoidea</taxon>
        <taxon>Rhabditidae</taxon>
        <taxon>Peloderinae</taxon>
        <taxon>Caenorhabditis</taxon>
    </lineage>
</organism>
<keyword evidence="5" id="KW-1185">Reference proteome</keyword>